<proteinExistence type="predicted"/>
<dbReference type="EMBL" id="CM056814">
    <property type="protein sequence ID" value="KAJ8626729.1"/>
    <property type="molecule type" value="Genomic_DNA"/>
</dbReference>
<evidence type="ECO:0000313" key="1">
    <source>
        <dbReference type="EMBL" id="KAJ8626729.1"/>
    </source>
</evidence>
<sequence length="1435" mass="159700">MAAAAHAFGSFSIRDYASKMRSVDVEKSWPFDREKELSRDEINGLLPPIACRKYRWWLDELARGKPEVGEDSRVEFPKPDAQRVETAGLEEVSGLGFENLRIEEVEADLGTGKTVLGLEEEPTVKICPVCEKFSASTVNAVNAHIDGCLVQASRAERREMREKKAKSRMQKKRSIVELFAVAPQISAVDENNLDGDGGSEMDAAAAAAAAAKKKMNRKKKLKELMEKMKKMKKKKNKKNKMEGRSKKKHSSGILSFLTRLDAKKEKIQKLKIPSEVDYAQILQCSLRNKRLRKDIIDPIGIRKGKPTHMKSLVKKSQQRKFQASKSIARLQVEPPLFPIHSILKHRSRATSLQKNSATSNLQGANLVEQKQGRHSDRHVRFSGKDEFMGHTKTGNPCNKLPQVKNICEVFSDAMTAPSSEDQLVEVDKNIPAMDEAQEVTESDIDVSISIMDGSEVQSVQHDRCLADSQSHDAPCPVIVSRNRVFHDMGSISLDMDLNQPLVHHDSLHLLNPNSSSLSHKLARIPKSPNFVSKVREVGIQAEANVRRTTATSRCLGDSFAYPIPGSGMNSLANITRNGISQPSLSCSILNMGMNEKQPYLSSGVSPNSNGCPLHYQQLRCISQKDPTNGIRSSMVERKKHLPYKSGNLRESRSIMDPIFLPSGRCADEDFIGLPLNSQGELISLHPSGKVGLKQVFKKQNMTMGSVGSFPIYNVVGGVMDHSNKRDRPQSVISIPSLKLFPEQNYLKNPMSEPASSALCLSVVKNVSRTGIQYDTDRENELSFHQLDPELHLMDSSYHGCTSSNQCHNHSEKKNDQSIDNSDGAFQPITQPTLRLMGKNVMVGKSNKDDQDLEDGKVWTDKEVVTVQHPPNNCVQRCFPQERTACPLSGMFGKVDHLVESQSGSTSSNIFQMKSVEPSSASGYNCQTHLMSRNGLPLINGNHCSELPPVTHSLLNKASKFQKSCFSGTGFVKMSHQIPMQASSSHNYCLQHMLLNSTQSKQNPGLTLRETSNFNMSFSSRDSERHGQPSCMQCSLSDSPQLLNAAQQKETLYSYPSQPINSFPNYHPCFMTGANLLPLPSPYFTSMVSSPSQRSNPSELCLQNPSSPAPMAPPLIPSVPMFKPISAIKSSFRTRNKLMDSGRSKSAVSKDHDLSKKAKKRPADRAHMSNGITKKPHLEMLDSNAAMGSKEVQELQRYGEKTMGADLSCKEIVKDGLGTASRDNAFKPDGAARLGPIKLSAGAKHILKPSQNLDQDNSRPTHSTFPCAVVTDTSKFYAMGILGAFARHLDSLVGPGVMLLYPLFASMRAIESPSTLDDQQWLTYWVLYSFITLFELSFWKFLVWLPFWPYMKLLFCVWLVLPIFNGAAYIYESLVRKYVKIGSYVSSKYPEEQRKVLQMLSLDTRKSVERYIDKYGLDAFERVVKAAEKESKKHQG</sequence>
<gene>
    <name evidence="1" type="ORF">MRB53_020036</name>
</gene>
<name>A0ACC2L105_PERAE</name>
<protein>
    <submittedName>
        <fullName evidence="1">Uncharacterized protein</fullName>
    </submittedName>
</protein>
<evidence type="ECO:0000313" key="2">
    <source>
        <dbReference type="Proteomes" id="UP001234297"/>
    </source>
</evidence>
<reference evidence="1 2" key="1">
    <citation type="journal article" date="2022" name="Hortic Res">
        <title>A haplotype resolved chromosomal level avocado genome allows analysis of novel avocado genes.</title>
        <authorList>
            <person name="Nath O."/>
            <person name="Fletcher S.J."/>
            <person name="Hayward A."/>
            <person name="Shaw L.M."/>
            <person name="Masouleh A.K."/>
            <person name="Furtado A."/>
            <person name="Henry R.J."/>
            <person name="Mitter N."/>
        </authorList>
    </citation>
    <scope>NUCLEOTIDE SEQUENCE [LARGE SCALE GENOMIC DNA]</scope>
    <source>
        <strain evidence="2">cv. Hass</strain>
    </source>
</reference>
<comment type="caution">
    <text evidence="1">The sequence shown here is derived from an EMBL/GenBank/DDBJ whole genome shotgun (WGS) entry which is preliminary data.</text>
</comment>
<organism evidence="1 2">
    <name type="scientific">Persea americana</name>
    <name type="common">Avocado</name>
    <dbReference type="NCBI Taxonomy" id="3435"/>
    <lineage>
        <taxon>Eukaryota</taxon>
        <taxon>Viridiplantae</taxon>
        <taxon>Streptophyta</taxon>
        <taxon>Embryophyta</taxon>
        <taxon>Tracheophyta</taxon>
        <taxon>Spermatophyta</taxon>
        <taxon>Magnoliopsida</taxon>
        <taxon>Magnoliidae</taxon>
        <taxon>Laurales</taxon>
        <taxon>Lauraceae</taxon>
        <taxon>Persea</taxon>
    </lineage>
</organism>
<keyword evidence="2" id="KW-1185">Reference proteome</keyword>
<accession>A0ACC2L105</accession>
<dbReference type="Proteomes" id="UP001234297">
    <property type="component" value="Chromosome 6"/>
</dbReference>